<evidence type="ECO:0000256" key="5">
    <source>
        <dbReference type="ARBA" id="ARBA00023136"/>
    </source>
</evidence>
<dbReference type="Pfam" id="PF07715">
    <property type="entry name" value="Plug"/>
    <property type="match status" value="1"/>
</dbReference>
<keyword evidence="5 7" id="KW-0472">Membrane</keyword>
<evidence type="ECO:0000256" key="1">
    <source>
        <dbReference type="ARBA" id="ARBA00004571"/>
    </source>
</evidence>
<dbReference type="InterPro" id="IPR039426">
    <property type="entry name" value="TonB-dep_rcpt-like"/>
</dbReference>
<sequence>MNSVLINEIIRQGFAAKQFRIMKLCLLFLLCGVLQGFASSSYAQTTTLSMKLSDVSIEEVLNQIEEQSDFRFLFNKKMVNVSNKVSISVKKKDITQILDQLFEGQDVAYTISNKQIVLSHKNNVPSVAQQSKKVTGVVKDRNGETIIGANVVVKGTQNGVITDLDGKFSIEVANPNAVLQVSYIGYKPQESEVGNRSSIEFVLASSVEELDEIVVTALGIRREKKALGYAMQEIKTDGMSENRSESVANMLQGKVAGVQINQSTTGMGGSTRVVLRGTSSLSGNNQPLWVIDGIPVSDNVTDKANQWGGVDYSGAASEINPEDIESISVLKGANAAAMYGSRAQNGAIIVTTKKGKSGAMVIEYNGNLSFSEAYNPYEYQNEYGQGSAGVFSTNAKGSWGPKMDGKTTIANWRNEFYGDSNYSDYAYAPQKDYISDFYRTGSNYTNTLTASGGSDNLTARFSFSDSRNQGITPNHSLNRQYYDLNTQFTSKFIDLSAKVNFMRQKANNRPAQGEYGVMKMLINMPRSIRLQDLQNPVGPDGHIVNWSGPNNEYLNPYALTLPANGNRDIRNRLIGKVQMSAKFTDYLKLTGRVGVDWYNDQIKNYSTYVQSSQTSDGSQYWNTQATNQEFNADLMLNFDKQFNDFSVIANVGTATTYFTWNNLSGSSGIFNIPYLVALANGRNQTVSEGYSKQRVNSVLGNATVGYKSVVYLDVTARNDWSSTLPSNNWSYFYPSVSLSGIVSEMVDLPEQISFLKVRGSWAKVGNDTNPYVLYNVYTLGKTNGNILNATTSSTYPLYNLQPEETTSAEGGVEMRMFNGRLGFDVTYYNSNTVNQILNVTMPGSSGYELKSINAGKMASKGIEVMLTGTPIQTKDWNWDITLNWGMNRTECVELDPTLKRFVLGETRVGKVVVDEGGRFGDIVSKAYKRNAEGRILIGDNGMPISESDKVIGNMTPDWTGSFSTALRYKNVSFNALVDIRSGGSFISTTDMYACTAGTSAKTLVGRGAEGMVINGVLNSTGAENTKAVKAEDYYATIGGAYGIGEEFLYDASYAKLRELSLGYTLPASWLRNLPIKSVKLSAVGRDLFYIFKNAPVNPEGSFSREDYAQAFEYSSLPPTRSYGFTLNVKF</sequence>
<dbReference type="Pfam" id="PF07660">
    <property type="entry name" value="STN"/>
    <property type="match status" value="1"/>
</dbReference>
<proteinExistence type="inferred from homology"/>
<accession>A0A1T5AS16</accession>
<dbReference type="InterPro" id="IPR008969">
    <property type="entry name" value="CarboxyPept-like_regulatory"/>
</dbReference>
<dbReference type="EMBL" id="FUYQ01000004">
    <property type="protein sequence ID" value="SKB37676.1"/>
    <property type="molecule type" value="Genomic_DNA"/>
</dbReference>
<dbReference type="PROSITE" id="PS52016">
    <property type="entry name" value="TONB_DEPENDENT_REC_3"/>
    <property type="match status" value="1"/>
</dbReference>
<dbReference type="GO" id="GO:0009279">
    <property type="term" value="C:cell outer membrane"/>
    <property type="evidence" value="ECO:0007669"/>
    <property type="project" value="UniProtKB-SubCell"/>
</dbReference>
<dbReference type="Gene3D" id="2.170.130.10">
    <property type="entry name" value="TonB-dependent receptor, plug domain"/>
    <property type="match status" value="1"/>
</dbReference>
<evidence type="ECO:0000256" key="7">
    <source>
        <dbReference type="PROSITE-ProRule" id="PRU01360"/>
    </source>
</evidence>
<dbReference type="InterPro" id="IPR023997">
    <property type="entry name" value="TonB-dep_OMP_SusC/RagA_CS"/>
</dbReference>
<keyword evidence="10" id="KW-1185">Reference proteome</keyword>
<dbReference type="InterPro" id="IPR036942">
    <property type="entry name" value="Beta-barrel_TonB_sf"/>
</dbReference>
<evidence type="ECO:0000313" key="9">
    <source>
        <dbReference type="EMBL" id="SKB37676.1"/>
    </source>
</evidence>
<gene>
    <name evidence="9" type="ORF">SAMN05660349_00837</name>
</gene>
<dbReference type="NCBIfam" id="TIGR04057">
    <property type="entry name" value="SusC_RagA_signa"/>
    <property type="match status" value="1"/>
</dbReference>
<dbReference type="FunFam" id="2.60.40.1120:FF:000003">
    <property type="entry name" value="Outer membrane protein Omp121"/>
    <property type="match status" value="1"/>
</dbReference>
<evidence type="ECO:0000256" key="6">
    <source>
        <dbReference type="ARBA" id="ARBA00023237"/>
    </source>
</evidence>
<feature type="domain" description="Secretin/TonB short N-terminal" evidence="8">
    <location>
        <begin position="70"/>
        <end position="121"/>
    </location>
</feature>
<dbReference type="InterPro" id="IPR023996">
    <property type="entry name" value="TonB-dep_OMP_SusC/RagA"/>
</dbReference>
<dbReference type="Gene3D" id="2.40.170.20">
    <property type="entry name" value="TonB-dependent receptor, beta-barrel domain"/>
    <property type="match status" value="1"/>
</dbReference>
<dbReference type="InterPro" id="IPR012910">
    <property type="entry name" value="Plug_dom"/>
</dbReference>
<dbReference type="SUPFAM" id="SSF49464">
    <property type="entry name" value="Carboxypeptidase regulatory domain-like"/>
    <property type="match status" value="1"/>
</dbReference>
<comment type="subcellular location">
    <subcellularLocation>
        <location evidence="1 7">Cell outer membrane</location>
        <topology evidence="1 7">Multi-pass membrane protein</topology>
    </subcellularLocation>
</comment>
<evidence type="ECO:0000259" key="8">
    <source>
        <dbReference type="SMART" id="SM00965"/>
    </source>
</evidence>
<protein>
    <submittedName>
        <fullName evidence="9">TonB-linked outer membrane protein, SusC/RagA family</fullName>
    </submittedName>
</protein>
<dbReference type="RefSeq" id="WP_139376568.1">
    <property type="nucleotide sequence ID" value="NZ_FUYQ01000004.1"/>
</dbReference>
<dbReference type="Pfam" id="PF13715">
    <property type="entry name" value="CarbopepD_reg_2"/>
    <property type="match status" value="1"/>
</dbReference>
<dbReference type="InterPro" id="IPR037066">
    <property type="entry name" value="Plug_dom_sf"/>
</dbReference>
<keyword evidence="2 7" id="KW-0813">Transport</keyword>
<keyword evidence="6 7" id="KW-0998">Cell outer membrane</keyword>
<dbReference type="SMART" id="SM00965">
    <property type="entry name" value="STN"/>
    <property type="match status" value="1"/>
</dbReference>
<reference evidence="10" key="1">
    <citation type="submission" date="2017-02" db="EMBL/GenBank/DDBJ databases">
        <authorList>
            <person name="Varghese N."/>
            <person name="Submissions S."/>
        </authorList>
    </citation>
    <scope>NUCLEOTIDE SEQUENCE [LARGE SCALE GENOMIC DNA]</scope>
    <source>
        <strain evidence="10">DSM 24967</strain>
    </source>
</reference>
<evidence type="ECO:0000313" key="10">
    <source>
        <dbReference type="Proteomes" id="UP000190852"/>
    </source>
</evidence>
<dbReference type="NCBIfam" id="TIGR04056">
    <property type="entry name" value="OMP_RagA_SusC"/>
    <property type="match status" value="1"/>
</dbReference>
<keyword evidence="4 7" id="KW-0812">Transmembrane</keyword>
<evidence type="ECO:0000256" key="2">
    <source>
        <dbReference type="ARBA" id="ARBA00022448"/>
    </source>
</evidence>
<name>A0A1T5AS16_9BACT</name>
<evidence type="ECO:0000256" key="3">
    <source>
        <dbReference type="ARBA" id="ARBA00022452"/>
    </source>
</evidence>
<evidence type="ECO:0000256" key="4">
    <source>
        <dbReference type="ARBA" id="ARBA00022692"/>
    </source>
</evidence>
<dbReference type="Proteomes" id="UP000190852">
    <property type="component" value="Unassembled WGS sequence"/>
</dbReference>
<dbReference type="AlphaFoldDB" id="A0A1T5AS16"/>
<dbReference type="SUPFAM" id="SSF56935">
    <property type="entry name" value="Porins"/>
    <property type="match status" value="1"/>
</dbReference>
<organism evidence="9 10">
    <name type="scientific">Parabacteroides chartae</name>
    <dbReference type="NCBI Taxonomy" id="1037355"/>
    <lineage>
        <taxon>Bacteria</taxon>
        <taxon>Pseudomonadati</taxon>
        <taxon>Bacteroidota</taxon>
        <taxon>Bacteroidia</taxon>
        <taxon>Bacteroidales</taxon>
        <taxon>Tannerellaceae</taxon>
        <taxon>Parabacteroides</taxon>
    </lineage>
</organism>
<dbReference type="Gene3D" id="2.60.40.1120">
    <property type="entry name" value="Carboxypeptidase-like, regulatory domain"/>
    <property type="match status" value="1"/>
</dbReference>
<keyword evidence="3 7" id="KW-1134">Transmembrane beta strand</keyword>
<comment type="similarity">
    <text evidence="7">Belongs to the TonB-dependent receptor family.</text>
</comment>
<dbReference type="InterPro" id="IPR011662">
    <property type="entry name" value="Secretin/TonB_short_N"/>
</dbReference>